<dbReference type="AlphaFoldDB" id="A0A1B6NWU6"/>
<dbReference type="EMBL" id="AYSL01000256">
    <property type="protein sequence ID" value="KTF07925.1"/>
    <property type="molecule type" value="Genomic_DNA"/>
</dbReference>
<gene>
    <name evidence="1" type="ORF">MGSAQ_000577</name>
</gene>
<sequence>MTIVLQIAIVEPGSVVRSAKSSAYSQLIVPVTSILLHRAFIIIISLLCV</sequence>
<comment type="caution">
    <text evidence="1">The sequence shown here is derived from an EMBL/GenBank/DDBJ whole genome shotgun (WGS) entry which is preliminary data.</text>
</comment>
<proteinExistence type="predicted"/>
<protein>
    <submittedName>
        <fullName evidence="1">Uncharacterized protein</fullName>
    </submittedName>
</protein>
<accession>A0A1B6NWU6</accession>
<name>A0A1B6NWU6_9ZZZZ</name>
<organism evidence="1">
    <name type="scientific">marine sediment metagenome</name>
    <dbReference type="NCBI Taxonomy" id="412755"/>
    <lineage>
        <taxon>unclassified sequences</taxon>
        <taxon>metagenomes</taxon>
        <taxon>ecological metagenomes</taxon>
    </lineage>
</organism>
<reference evidence="1" key="1">
    <citation type="submission" date="2013-11" db="EMBL/GenBank/DDBJ databases">
        <title>Microbial diversity, functional groups and degradation webs in Northern and Southern Mediterranean and Red Sea marine crude oil polluted sites.</title>
        <authorList>
            <person name="Daffonchio D."/>
            <person name="Mapelli F."/>
            <person name="Ferrer M."/>
            <person name="Richter M."/>
            <person name="Cherif A."/>
            <person name="Malkawi H.I."/>
            <person name="Yakimov M.M."/>
            <person name="Abdel-Fattah Y.R."/>
            <person name="Blaghen M."/>
            <person name="Golyshin P.N."/>
            <person name="Kalogerakis N."/>
            <person name="Boon N."/>
            <person name="Magagnini M."/>
            <person name="Fava F."/>
        </authorList>
    </citation>
    <scope>NUCLEOTIDE SEQUENCE</scope>
</reference>
<evidence type="ECO:0000313" key="1">
    <source>
        <dbReference type="EMBL" id="KTF07925.1"/>
    </source>
</evidence>